<dbReference type="Proteomes" id="UP000061660">
    <property type="component" value="Chromosome"/>
</dbReference>
<accession>A0A0U2U6V8</accession>
<dbReference type="RefSeq" id="WP_062408429.1">
    <property type="nucleotide sequence ID" value="NZ_CP013652.1"/>
</dbReference>
<evidence type="ECO:0000313" key="3">
    <source>
        <dbReference type="Proteomes" id="UP000061660"/>
    </source>
</evidence>
<name>A0A0U2U6V8_9BACL</name>
<dbReference type="AlphaFoldDB" id="A0A0U2U6V8"/>
<dbReference type="STRING" id="162209.IJ22_17310"/>
<proteinExistence type="predicted"/>
<keyword evidence="3" id="KW-1185">Reference proteome</keyword>
<sequence>MQKPNLNVKNIRLTTHAHERIEERFKIKDKTSALNHVKSLLGRAKYIGEIVGEDGNRSHMYTADKIAIHINLDLTAILTVYPIDSHGQYFGLKEKVKNLYEKEFRKVDRIERSMLRRMEHLKLKTEAEISALKYRKYKTRSKNVKEECEKMIANLNNQVNDLDLKIKNIQNNKREIARAYATVVL</sequence>
<reference evidence="3" key="1">
    <citation type="submission" date="2015-12" db="EMBL/GenBank/DDBJ databases">
        <title>Complete genome sequences of two moderately thermophilic Paenibacillus species.</title>
        <authorList>
            <person name="Butler R.III."/>
            <person name="Wang J."/>
            <person name="Stark B.C."/>
            <person name="Pombert J.-F."/>
        </authorList>
    </citation>
    <scope>NUCLEOTIDE SEQUENCE [LARGE SCALE GENOMIC DNA]</scope>
    <source>
        <strain evidence="3">32O-Y</strain>
    </source>
</reference>
<dbReference type="PATRIC" id="fig|162209.4.peg.1834"/>
<dbReference type="KEGG" id="pnp:IJ22_17310"/>
<feature type="coiled-coil region" evidence="1">
    <location>
        <begin position="134"/>
        <end position="179"/>
    </location>
</feature>
<organism evidence="2 3">
    <name type="scientific">Paenibacillus naphthalenovorans</name>
    <dbReference type="NCBI Taxonomy" id="162209"/>
    <lineage>
        <taxon>Bacteria</taxon>
        <taxon>Bacillati</taxon>
        <taxon>Bacillota</taxon>
        <taxon>Bacilli</taxon>
        <taxon>Bacillales</taxon>
        <taxon>Paenibacillaceae</taxon>
        <taxon>Paenibacillus</taxon>
    </lineage>
</organism>
<evidence type="ECO:0000256" key="1">
    <source>
        <dbReference type="SAM" id="Coils"/>
    </source>
</evidence>
<gene>
    <name evidence="2" type="ORF">IJ22_17310</name>
</gene>
<evidence type="ECO:0000313" key="2">
    <source>
        <dbReference type="EMBL" id="ALS22105.1"/>
    </source>
</evidence>
<keyword evidence="1" id="KW-0175">Coiled coil</keyword>
<dbReference type="EMBL" id="CP013652">
    <property type="protein sequence ID" value="ALS22105.1"/>
    <property type="molecule type" value="Genomic_DNA"/>
</dbReference>
<protein>
    <submittedName>
        <fullName evidence="2">Uncharacterized protein</fullName>
    </submittedName>
</protein>
<reference evidence="2 3" key="2">
    <citation type="journal article" date="2016" name="Genome Announc.">
        <title>Complete Genome Sequences of Two Interactive Moderate Thermophiles, Paenibacillus napthalenovorans 32O-Y and Paenibacillus sp. 32O-W.</title>
        <authorList>
            <person name="Butler R.R.III."/>
            <person name="Wang J."/>
            <person name="Stark B.C."/>
            <person name="Pombert J.F."/>
        </authorList>
    </citation>
    <scope>NUCLEOTIDE SEQUENCE [LARGE SCALE GENOMIC DNA]</scope>
    <source>
        <strain evidence="2 3">32O-Y</strain>
    </source>
</reference>